<dbReference type="InterPro" id="IPR058163">
    <property type="entry name" value="LysR-type_TF_proteobact-type"/>
</dbReference>
<dbReference type="AlphaFoldDB" id="A0A8J7M5L2"/>
<evidence type="ECO:0000256" key="4">
    <source>
        <dbReference type="ARBA" id="ARBA00023163"/>
    </source>
</evidence>
<evidence type="ECO:0000256" key="2">
    <source>
        <dbReference type="ARBA" id="ARBA00023015"/>
    </source>
</evidence>
<dbReference type="Gene3D" id="1.10.10.10">
    <property type="entry name" value="Winged helix-like DNA-binding domain superfamily/Winged helix DNA-binding domain"/>
    <property type="match status" value="1"/>
</dbReference>
<dbReference type="InterPro" id="IPR000847">
    <property type="entry name" value="LysR_HTH_N"/>
</dbReference>
<feature type="compositionally biased region" description="Low complexity" evidence="5">
    <location>
        <begin position="303"/>
        <end position="317"/>
    </location>
</feature>
<proteinExistence type="inferred from homology"/>
<evidence type="ECO:0000256" key="5">
    <source>
        <dbReference type="SAM" id="MobiDB-lite"/>
    </source>
</evidence>
<dbReference type="Proteomes" id="UP000655420">
    <property type="component" value="Unassembled WGS sequence"/>
</dbReference>
<organism evidence="7 8">
    <name type="scientific">Thermohalobaculum xanthum</name>
    <dbReference type="NCBI Taxonomy" id="2753746"/>
    <lineage>
        <taxon>Bacteria</taxon>
        <taxon>Pseudomonadati</taxon>
        <taxon>Pseudomonadota</taxon>
        <taxon>Alphaproteobacteria</taxon>
        <taxon>Rhodobacterales</taxon>
        <taxon>Paracoccaceae</taxon>
        <taxon>Thermohalobaculum</taxon>
    </lineage>
</organism>
<evidence type="ECO:0000256" key="1">
    <source>
        <dbReference type="ARBA" id="ARBA00009437"/>
    </source>
</evidence>
<dbReference type="SUPFAM" id="SSF46785">
    <property type="entry name" value="Winged helix' DNA-binding domain"/>
    <property type="match status" value="1"/>
</dbReference>
<feature type="compositionally biased region" description="Basic residues" evidence="5">
    <location>
        <begin position="323"/>
        <end position="335"/>
    </location>
</feature>
<evidence type="ECO:0000259" key="6">
    <source>
        <dbReference type="PROSITE" id="PS50931"/>
    </source>
</evidence>
<keyword evidence="3" id="KW-0238">DNA-binding</keyword>
<protein>
    <submittedName>
        <fullName evidence="7">LysR family transcriptional regulator</fullName>
    </submittedName>
</protein>
<dbReference type="InterPro" id="IPR036390">
    <property type="entry name" value="WH_DNA-bd_sf"/>
</dbReference>
<dbReference type="Pfam" id="PF00126">
    <property type="entry name" value="HTH_1"/>
    <property type="match status" value="1"/>
</dbReference>
<dbReference type="SUPFAM" id="SSF53850">
    <property type="entry name" value="Periplasmic binding protein-like II"/>
    <property type="match status" value="1"/>
</dbReference>
<dbReference type="InterPro" id="IPR036388">
    <property type="entry name" value="WH-like_DNA-bd_sf"/>
</dbReference>
<dbReference type="FunFam" id="1.10.10.10:FF:000001">
    <property type="entry name" value="LysR family transcriptional regulator"/>
    <property type="match status" value="1"/>
</dbReference>
<dbReference type="GO" id="GO:0003700">
    <property type="term" value="F:DNA-binding transcription factor activity"/>
    <property type="evidence" value="ECO:0007669"/>
    <property type="project" value="InterPro"/>
</dbReference>
<accession>A0A8J7M5L2</accession>
<dbReference type="InterPro" id="IPR005119">
    <property type="entry name" value="LysR_subst-bd"/>
</dbReference>
<keyword evidence="2" id="KW-0805">Transcription regulation</keyword>
<reference evidence="7" key="1">
    <citation type="submission" date="2020-12" db="EMBL/GenBank/DDBJ databases">
        <title>Bacterial taxonomy.</title>
        <authorList>
            <person name="Pan X."/>
        </authorList>
    </citation>
    <scope>NUCLEOTIDE SEQUENCE</scope>
    <source>
        <strain evidence="7">M0105</strain>
    </source>
</reference>
<dbReference type="Gene3D" id="3.40.190.290">
    <property type="match status" value="1"/>
</dbReference>
<evidence type="ECO:0000313" key="8">
    <source>
        <dbReference type="Proteomes" id="UP000655420"/>
    </source>
</evidence>
<dbReference type="PRINTS" id="PR00039">
    <property type="entry name" value="HTHLYSR"/>
</dbReference>
<dbReference type="EMBL" id="JAEHHL010000001">
    <property type="protein sequence ID" value="MBK0398227.1"/>
    <property type="molecule type" value="Genomic_DNA"/>
</dbReference>
<dbReference type="PROSITE" id="PS50931">
    <property type="entry name" value="HTH_LYSR"/>
    <property type="match status" value="1"/>
</dbReference>
<dbReference type="PANTHER" id="PTHR30537">
    <property type="entry name" value="HTH-TYPE TRANSCRIPTIONAL REGULATOR"/>
    <property type="match status" value="1"/>
</dbReference>
<dbReference type="GO" id="GO:0003677">
    <property type="term" value="F:DNA binding"/>
    <property type="evidence" value="ECO:0007669"/>
    <property type="project" value="UniProtKB-KW"/>
</dbReference>
<name>A0A8J7M5L2_9RHOB</name>
<feature type="domain" description="HTH lysR-type" evidence="6">
    <location>
        <begin position="4"/>
        <end position="61"/>
    </location>
</feature>
<gene>
    <name evidence="7" type="ORF">H0I76_03415</name>
</gene>
<evidence type="ECO:0000256" key="3">
    <source>
        <dbReference type="ARBA" id="ARBA00023125"/>
    </source>
</evidence>
<dbReference type="RefSeq" id="WP_200607087.1">
    <property type="nucleotide sequence ID" value="NZ_JAEHHL010000001.1"/>
</dbReference>
<evidence type="ECO:0000313" key="7">
    <source>
        <dbReference type="EMBL" id="MBK0398227.1"/>
    </source>
</evidence>
<dbReference type="Pfam" id="PF03466">
    <property type="entry name" value="LysR_substrate"/>
    <property type="match status" value="1"/>
</dbReference>
<dbReference type="PANTHER" id="PTHR30537:SF5">
    <property type="entry name" value="HTH-TYPE TRANSCRIPTIONAL ACTIVATOR TTDR-RELATED"/>
    <property type="match status" value="1"/>
</dbReference>
<sequence length="335" mass="36724">MSKISLRDLEAVLAIARRGSFRAAATELDISTTALSHGIARLEAELGIRLFNRTTRTVALTEAGQQFVDRIGPALSDIDRAMDSARSHGETPSGVLRINASAVPAEAIMSGLVPDFLRRHPRMEVDLRTEERLVDIVAEGFDLGIRVRDLVPTDMIALSIGQWQRYAVVASPEYLADRAPPQNPGDLKDHDCIRARLPSGALLRWHFERQGETVSVDVTGRLTLDDAGVARCAVLRGAGIGIFLEQSVCDDIAAGRMTRLLEDWTPPRSDYCLYSPSRRHPSAGLAAFLAMARELANNARRAAATWDSQSSDASSADPVGTHTWRRARRPRKPSR</sequence>
<comment type="similarity">
    <text evidence="1">Belongs to the LysR transcriptional regulatory family.</text>
</comment>
<comment type="caution">
    <text evidence="7">The sequence shown here is derived from an EMBL/GenBank/DDBJ whole genome shotgun (WGS) entry which is preliminary data.</text>
</comment>
<feature type="region of interest" description="Disordered" evidence="5">
    <location>
        <begin position="303"/>
        <end position="335"/>
    </location>
</feature>
<keyword evidence="8" id="KW-1185">Reference proteome</keyword>
<keyword evidence="4" id="KW-0804">Transcription</keyword>